<organism evidence="1 2">
    <name type="scientific">Lasius platythorax</name>
    <dbReference type="NCBI Taxonomy" id="488582"/>
    <lineage>
        <taxon>Eukaryota</taxon>
        <taxon>Metazoa</taxon>
        <taxon>Ecdysozoa</taxon>
        <taxon>Arthropoda</taxon>
        <taxon>Hexapoda</taxon>
        <taxon>Insecta</taxon>
        <taxon>Pterygota</taxon>
        <taxon>Neoptera</taxon>
        <taxon>Endopterygota</taxon>
        <taxon>Hymenoptera</taxon>
        <taxon>Apocrita</taxon>
        <taxon>Aculeata</taxon>
        <taxon>Formicoidea</taxon>
        <taxon>Formicidae</taxon>
        <taxon>Formicinae</taxon>
        <taxon>Lasius</taxon>
        <taxon>Lasius</taxon>
    </lineage>
</organism>
<protein>
    <submittedName>
        <fullName evidence="1">Uncharacterized protein</fullName>
    </submittedName>
</protein>
<evidence type="ECO:0000313" key="1">
    <source>
        <dbReference type="EMBL" id="CAL1685162.1"/>
    </source>
</evidence>
<dbReference type="AlphaFoldDB" id="A0AAV2NYU5"/>
<accession>A0AAV2NYU5</accession>
<sequence length="79" mass="9239">MLTPISKITKKAKRQNQSSELQDVLLEALKMPEMDAMCDGFLKIIGEGLRKLSYQKRVLIEIKFLQMIVEHKKKYSKEK</sequence>
<name>A0AAV2NYU5_9HYME</name>
<dbReference type="EMBL" id="OZ034829">
    <property type="protein sequence ID" value="CAL1685162.1"/>
    <property type="molecule type" value="Genomic_DNA"/>
</dbReference>
<proteinExistence type="predicted"/>
<gene>
    <name evidence="1" type="ORF">LPLAT_LOCUS10720</name>
</gene>
<keyword evidence="2" id="KW-1185">Reference proteome</keyword>
<evidence type="ECO:0000313" key="2">
    <source>
        <dbReference type="Proteomes" id="UP001497644"/>
    </source>
</evidence>
<dbReference type="Proteomes" id="UP001497644">
    <property type="component" value="Chromosome 6"/>
</dbReference>
<reference evidence="1" key="1">
    <citation type="submission" date="2024-04" db="EMBL/GenBank/DDBJ databases">
        <authorList>
            <consortium name="Molecular Ecology Group"/>
        </authorList>
    </citation>
    <scope>NUCLEOTIDE SEQUENCE</scope>
</reference>